<evidence type="ECO:0000256" key="1">
    <source>
        <dbReference type="SAM" id="Phobius"/>
    </source>
</evidence>
<proteinExistence type="predicted"/>
<feature type="transmembrane region" description="Helical" evidence="1">
    <location>
        <begin position="42"/>
        <end position="69"/>
    </location>
</feature>
<gene>
    <name evidence="2" type="ORF">MBHS_00401</name>
</gene>
<dbReference type="RefSeq" id="WP_103918607.1">
    <property type="nucleotide sequence ID" value="NZ_FMSV02000059.1"/>
</dbReference>
<evidence type="ECO:0000313" key="3">
    <source>
        <dbReference type="Proteomes" id="UP000236724"/>
    </source>
</evidence>
<evidence type="ECO:0000313" key="2">
    <source>
        <dbReference type="EMBL" id="SEH04554.1"/>
    </source>
</evidence>
<dbReference type="AlphaFoldDB" id="A0A1H6F6D7"/>
<evidence type="ECO:0008006" key="4">
    <source>
        <dbReference type="Google" id="ProtNLM"/>
    </source>
</evidence>
<name>A0A1H6F6D7_9GAMM</name>
<dbReference type="Proteomes" id="UP000236724">
    <property type="component" value="Unassembled WGS sequence"/>
</dbReference>
<dbReference type="Gene3D" id="1.20.5.340">
    <property type="match status" value="1"/>
</dbReference>
<dbReference type="EMBL" id="FMSV02000059">
    <property type="protein sequence ID" value="SEH04554.1"/>
    <property type="molecule type" value="Genomic_DNA"/>
</dbReference>
<keyword evidence="1" id="KW-0812">Transmembrane</keyword>
<keyword evidence="1" id="KW-1133">Transmembrane helix</keyword>
<reference evidence="2 3" key="1">
    <citation type="submission" date="2016-10" db="EMBL/GenBank/DDBJ databases">
        <authorList>
            <person name="de Groot N.N."/>
        </authorList>
    </citation>
    <scope>NUCLEOTIDE SEQUENCE [LARGE SCALE GENOMIC DNA]</scope>
    <source>
        <strain evidence="2">MBHS1</strain>
    </source>
</reference>
<protein>
    <recommendedName>
        <fullName evidence="4">Translation initiation factor 2</fullName>
    </recommendedName>
</protein>
<organism evidence="2 3">
    <name type="scientific">Candidatus Venteria ishoeyi</name>
    <dbReference type="NCBI Taxonomy" id="1899563"/>
    <lineage>
        <taxon>Bacteria</taxon>
        <taxon>Pseudomonadati</taxon>
        <taxon>Pseudomonadota</taxon>
        <taxon>Gammaproteobacteria</taxon>
        <taxon>Thiotrichales</taxon>
        <taxon>Thiotrichaceae</taxon>
        <taxon>Venteria</taxon>
    </lineage>
</organism>
<keyword evidence="3" id="KW-1185">Reference proteome</keyword>
<keyword evidence="1" id="KW-0472">Membrane</keyword>
<accession>A0A1H6F6D7</accession>
<sequence length="190" mass="21223">MPNSVTENLSDQELICQSAEKAFHSVEIRSQMQLRLATRITAIIRVGMISIGAMSIAILFLILVLSYYLKDMIVAMEVMNNHFSSMSSDMAVMEQRIAKMEQAVVAMPDIVTNVKTMNQSVAFMTHDIHTISASMDNMQNRVNSVSNNMVTMSQTFHAMDGAVYGIGRDVNTMSDPMKGFNMFRSFMPSN</sequence>